<evidence type="ECO:0000313" key="1">
    <source>
        <dbReference type="EMBL" id="TNV71162.1"/>
    </source>
</evidence>
<accession>A0A8J8SUA7</accession>
<evidence type="ECO:0000313" key="2">
    <source>
        <dbReference type="Proteomes" id="UP000785679"/>
    </source>
</evidence>
<dbReference type="AlphaFoldDB" id="A0A8J8SUA7"/>
<reference evidence="1" key="1">
    <citation type="submission" date="2019-06" db="EMBL/GenBank/DDBJ databases">
        <authorList>
            <person name="Zheng W."/>
        </authorList>
    </citation>
    <scope>NUCLEOTIDE SEQUENCE</scope>
    <source>
        <strain evidence="1">QDHG01</strain>
    </source>
</reference>
<dbReference type="Proteomes" id="UP000785679">
    <property type="component" value="Unassembled WGS sequence"/>
</dbReference>
<comment type="caution">
    <text evidence="1">The sequence shown here is derived from an EMBL/GenBank/DDBJ whole genome shotgun (WGS) entry which is preliminary data.</text>
</comment>
<name>A0A8J8SUA7_HALGN</name>
<keyword evidence="2" id="KW-1185">Reference proteome</keyword>
<sequence length="106" mass="12375">MMKHSFPSKWIMAIVIQMMWKNRNNFRVNKQKYLQSRPYSKTLPCQIQKLQTCRTQSYSIVLSVPLRLPSQSLETCPTTLLCKGQALIWTIKLDQRKSTSQISLPS</sequence>
<organism evidence="1 2">
    <name type="scientific">Halteria grandinella</name>
    <dbReference type="NCBI Taxonomy" id="5974"/>
    <lineage>
        <taxon>Eukaryota</taxon>
        <taxon>Sar</taxon>
        <taxon>Alveolata</taxon>
        <taxon>Ciliophora</taxon>
        <taxon>Intramacronucleata</taxon>
        <taxon>Spirotrichea</taxon>
        <taxon>Stichotrichia</taxon>
        <taxon>Sporadotrichida</taxon>
        <taxon>Halteriidae</taxon>
        <taxon>Halteria</taxon>
    </lineage>
</organism>
<gene>
    <name evidence="1" type="ORF">FGO68_gene8565</name>
</gene>
<proteinExistence type="predicted"/>
<dbReference type="EMBL" id="RRYP01030430">
    <property type="protein sequence ID" value="TNV71162.1"/>
    <property type="molecule type" value="Genomic_DNA"/>
</dbReference>
<protein>
    <submittedName>
        <fullName evidence="1">Uncharacterized protein</fullName>
    </submittedName>
</protein>